<dbReference type="SUPFAM" id="SSF55781">
    <property type="entry name" value="GAF domain-like"/>
    <property type="match status" value="1"/>
</dbReference>
<protein>
    <submittedName>
        <fullName evidence="6">HlyD family efflux transporter periplasmic adaptor subunit</fullName>
    </submittedName>
</protein>
<dbReference type="EMBL" id="RQXV01000004">
    <property type="protein sequence ID" value="RRC99618.1"/>
    <property type="molecule type" value="Genomic_DNA"/>
</dbReference>
<organism evidence="6 7">
    <name type="scientific">Amphritea balenae</name>
    <dbReference type="NCBI Taxonomy" id="452629"/>
    <lineage>
        <taxon>Bacteria</taxon>
        <taxon>Pseudomonadati</taxon>
        <taxon>Pseudomonadota</taxon>
        <taxon>Gammaproteobacteria</taxon>
        <taxon>Oceanospirillales</taxon>
        <taxon>Oceanospirillaceae</taxon>
        <taxon>Amphritea</taxon>
    </lineage>
</organism>
<dbReference type="InterPro" id="IPR058647">
    <property type="entry name" value="BSH_CzcB-like"/>
</dbReference>
<dbReference type="InterPro" id="IPR050465">
    <property type="entry name" value="UPF0194_transport"/>
</dbReference>
<evidence type="ECO:0000256" key="2">
    <source>
        <dbReference type="ARBA" id="ARBA00023054"/>
    </source>
</evidence>
<dbReference type="OrthoDB" id="9806939at2"/>
<dbReference type="GO" id="GO:0030313">
    <property type="term" value="C:cell envelope"/>
    <property type="evidence" value="ECO:0007669"/>
    <property type="project" value="UniProtKB-SubCell"/>
</dbReference>
<feature type="domain" description="CzcB-like barrel-sandwich hybrid" evidence="5">
    <location>
        <begin position="383"/>
        <end position="504"/>
    </location>
</feature>
<reference evidence="6 7" key="1">
    <citation type="submission" date="2018-11" db="EMBL/GenBank/DDBJ databases">
        <title>The draft genome sequence of Amphritea balenae JAMM 1525T.</title>
        <authorList>
            <person name="Fang Z."/>
            <person name="Zhang Y."/>
            <person name="Han X."/>
        </authorList>
    </citation>
    <scope>NUCLEOTIDE SEQUENCE [LARGE SCALE GENOMIC DNA]</scope>
    <source>
        <strain evidence="6 7">JAMM 1525</strain>
    </source>
</reference>
<evidence type="ECO:0000259" key="4">
    <source>
        <dbReference type="Pfam" id="PF01590"/>
    </source>
</evidence>
<dbReference type="Pfam" id="PF01590">
    <property type="entry name" value="GAF"/>
    <property type="match status" value="1"/>
</dbReference>
<feature type="domain" description="GAF" evidence="4">
    <location>
        <begin position="183"/>
        <end position="301"/>
    </location>
</feature>
<gene>
    <name evidence="6" type="ORF">EHS89_08930</name>
</gene>
<dbReference type="PANTHER" id="PTHR32347:SF23">
    <property type="entry name" value="BLL5650 PROTEIN"/>
    <property type="match status" value="1"/>
</dbReference>
<proteinExistence type="predicted"/>
<dbReference type="Proteomes" id="UP000267535">
    <property type="component" value="Unassembled WGS sequence"/>
</dbReference>
<evidence type="ECO:0000256" key="3">
    <source>
        <dbReference type="SAM" id="Coils"/>
    </source>
</evidence>
<dbReference type="RefSeq" id="WP_124925808.1">
    <property type="nucleotide sequence ID" value="NZ_BMOH01000006.1"/>
</dbReference>
<accession>A0A3P1SR36</accession>
<evidence type="ECO:0000313" key="7">
    <source>
        <dbReference type="Proteomes" id="UP000267535"/>
    </source>
</evidence>
<dbReference type="SUPFAM" id="SSF111369">
    <property type="entry name" value="HlyD-like secretion proteins"/>
    <property type="match status" value="1"/>
</dbReference>
<dbReference type="Gene3D" id="3.30.450.40">
    <property type="match status" value="1"/>
</dbReference>
<comment type="subcellular location">
    <subcellularLocation>
        <location evidence="1">Cell envelope</location>
    </subcellularLocation>
</comment>
<evidence type="ECO:0000313" key="6">
    <source>
        <dbReference type="EMBL" id="RRC99618.1"/>
    </source>
</evidence>
<keyword evidence="2 3" id="KW-0175">Coiled coil</keyword>
<dbReference type="PANTHER" id="PTHR32347">
    <property type="entry name" value="EFFLUX SYSTEM COMPONENT YKNX-RELATED"/>
    <property type="match status" value="1"/>
</dbReference>
<keyword evidence="7" id="KW-1185">Reference proteome</keyword>
<evidence type="ECO:0000259" key="5">
    <source>
        <dbReference type="Pfam" id="PF25973"/>
    </source>
</evidence>
<evidence type="ECO:0000256" key="1">
    <source>
        <dbReference type="ARBA" id="ARBA00004196"/>
    </source>
</evidence>
<dbReference type="Pfam" id="PF25973">
    <property type="entry name" value="BSH_CzcB"/>
    <property type="match status" value="1"/>
</dbReference>
<feature type="coiled-coil region" evidence="3">
    <location>
        <begin position="428"/>
        <end position="471"/>
    </location>
</feature>
<name>A0A3P1SR36_9GAMM</name>
<comment type="caution">
    <text evidence="6">The sequence shown here is derived from an EMBL/GenBank/DDBJ whole genome shotgun (WGS) entry which is preliminary data.</text>
</comment>
<dbReference type="InterPro" id="IPR029016">
    <property type="entry name" value="GAF-like_dom_sf"/>
</dbReference>
<dbReference type="Gene3D" id="2.40.30.170">
    <property type="match status" value="1"/>
</dbReference>
<sequence length="612" mass="68268">MQLDSQLDSETGNELLRQAWVQFSGAESYTDYCQYWLELMCTRIGGVTMATLVLDSGENGFLPSAIWPEKSQPDEEFTALIEEGIEEASGLVHSLASGSYGVAFPIRLDDELAGVVALSLNVPHIVLPEVMEQIQWGSAWIELLVRRQRGKEQTEQFDRLSGAVDLLAAVLSEARFQPSALRFVNELAAAYGCDRVSFGLTKSRQTEVTALSHSAQFGKKMNLIRRLSGVMDEAILQRGVISYNAAATDESQLVMREHAQFSQSGGNANILTIPLHSGDDYFGAVTLERPVGQAFDEQEQGRICSIVALSSEVLRNKQNQDSSWYQHLYRSTKTQLQRLFGAGYLGRKLILTSIALVCLFFTFATGTYRVAADSVLEGEVRRAVVAPFEGYLDDAQVKAGDRVSAGQEMSRLDDRDLTLEKLGYLSEGAKLQRQYEEAVANRDRAEAKILQAQLEQNLAQLNLIESQLQRTRLKAPFDGLVVSGDLSQRLGSAVEQGEVLFEVAPLERYRVILWIDEHRMADIDNGQQGRLILNSLPEQSFAFSVSQVTPVTEARDGGNYFRVEAQLQDISPGLRPGMEGVGKVEIDDRRLIWIWSYPLIQWVKLKLWSWIP</sequence>
<dbReference type="AlphaFoldDB" id="A0A3P1SR36"/>
<dbReference type="InterPro" id="IPR003018">
    <property type="entry name" value="GAF"/>
</dbReference>